<feature type="region of interest" description="Disordered" evidence="1">
    <location>
        <begin position="1"/>
        <end position="24"/>
    </location>
</feature>
<dbReference type="EMBL" id="JAOYFB010000039">
    <property type="protein sequence ID" value="KAK4028820.1"/>
    <property type="molecule type" value="Genomic_DNA"/>
</dbReference>
<sequence>MCGGTRRGRGRQRSRDEFGRFTPRSDQAILGNASGILSRFDDVVGEPGGLAEREDRSGVIARESNLGQHQASISEEETVAWLTARTAPIRKALKKVGRYNRWGENELRDHIEMSLEGAAGKWYVCMEASGNLPAAWSDAQGPPVVAGVKSALLTQFTPVNYVEHNEVKLRGRKQGIEESTLEYYYDVLDLCRRVDPHMAEATKLAHLWQGLRPSVLEKLSLKPTNCNEFLQEVKCFQEMTDRGKQDEWAMGVMGREERTQHSPVGQQNASVATRLEKIEKKFEELMQKGYNFNQGRNINRGRDPNATPNWTADGQEIRPGGAVELEISDGESKVVGGVLVLEMGGIDLLLGKDFLERFGTRMKIGALPEFIIGDIPMGMIAEKEIETPELELVSRGGLKSYYIDGEDPTWLPVKTGKTSSLNYEVKLPRVRKSEIVHVVSMKKFARGSPEVTGRPNEENFLGDTLPVTPPLEGSQRPVTTEPGRGKDVIGELRQQREEKGERTARLEAIQEEPEEEEGVDPEISRPEPQAPEQSKGGERRSERSRKQPKRYGNLITFSPFMLLLTLLCGAMPCGASPRERFVMSGVVFQNLGEVNFSDSEWVVVTEVSFRQVEATLGHLGQWLAEKLTQHEGGPLNEDFKIGNRIKEQLTERATGCLEELGVVKSRFNHLKEAISGKQQRAKRGLIDAGGSALKWLFGVATDRELE</sequence>
<dbReference type="PANTHER" id="PTHR33194:SF4">
    <property type="entry name" value="CCHC-TYPE DOMAIN-CONTAINING PROTEIN"/>
    <property type="match status" value="1"/>
</dbReference>
<proteinExistence type="predicted"/>
<protein>
    <recommendedName>
        <fullName evidence="4">Retrotransposon gag domain-containing protein</fullName>
    </recommendedName>
</protein>
<feature type="compositionally biased region" description="Basic and acidic residues" evidence="1">
    <location>
        <begin position="535"/>
        <end position="545"/>
    </location>
</feature>
<evidence type="ECO:0000313" key="3">
    <source>
        <dbReference type="Proteomes" id="UP001234178"/>
    </source>
</evidence>
<evidence type="ECO:0008006" key="4">
    <source>
        <dbReference type="Google" id="ProtNLM"/>
    </source>
</evidence>
<name>A0ABR0AUL8_9CRUS</name>
<dbReference type="Proteomes" id="UP001234178">
    <property type="component" value="Unassembled WGS sequence"/>
</dbReference>
<reference evidence="2 3" key="1">
    <citation type="journal article" date="2023" name="Nucleic Acids Res.">
        <title>The hologenome of Daphnia magna reveals possible DNA methylation and microbiome-mediated evolution of the host genome.</title>
        <authorList>
            <person name="Chaturvedi A."/>
            <person name="Li X."/>
            <person name="Dhandapani V."/>
            <person name="Marshall H."/>
            <person name="Kissane S."/>
            <person name="Cuenca-Cambronero M."/>
            <person name="Asole G."/>
            <person name="Calvet F."/>
            <person name="Ruiz-Romero M."/>
            <person name="Marangio P."/>
            <person name="Guigo R."/>
            <person name="Rago D."/>
            <person name="Mirbahai L."/>
            <person name="Eastwood N."/>
            <person name="Colbourne J.K."/>
            <person name="Zhou J."/>
            <person name="Mallon E."/>
            <person name="Orsini L."/>
        </authorList>
    </citation>
    <scope>NUCLEOTIDE SEQUENCE [LARGE SCALE GENOMIC DNA]</scope>
    <source>
        <strain evidence="2">LRV0_1</strain>
    </source>
</reference>
<feature type="compositionally biased region" description="Basic and acidic residues" evidence="1">
    <location>
        <begin position="483"/>
        <end position="505"/>
    </location>
</feature>
<feature type="compositionally biased region" description="Basic residues" evidence="1">
    <location>
        <begin position="1"/>
        <end position="12"/>
    </location>
</feature>
<feature type="compositionally biased region" description="Acidic residues" evidence="1">
    <location>
        <begin position="509"/>
        <end position="520"/>
    </location>
</feature>
<organism evidence="2 3">
    <name type="scientific">Daphnia magna</name>
    <dbReference type="NCBI Taxonomy" id="35525"/>
    <lineage>
        <taxon>Eukaryota</taxon>
        <taxon>Metazoa</taxon>
        <taxon>Ecdysozoa</taxon>
        <taxon>Arthropoda</taxon>
        <taxon>Crustacea</taxon>
        <taxon>Branchiopoda</taxon>
        <taxon>Diplostraca</taxon>
        <taxon>Cladocera</taxon>
        <taxon>Anomopoda</taxon>
        <taxon>Daphniidae</taxon>
        <taxon>Daphnia</taxon>
    </lineage>
</organism>
<keyword evidence="3" id="KW-1185">Reference proteome</keyword>
<gene>
    <name evidence="2" type="ORF">OUZ56_021838</name>
</gene>
<evidence type="ECO:0000313" key="2">
    <source>
        <dbReference type="EMBL" id="KAK4028820.1"/>
    </source>
</evidence>
<accession>A0ABR0AUL8</accession>
<evidence type="ECO:0000256" key="1">
    <source>
        <dbReference type="SAM" id="MobiDB-lite"/>
    </source>
</evidence>
<feature type="region of interest" description="Disordered" evidence="1">
    <location>
        <begin position="446"/>
        <end position="550"/>
    </location>
</feature>
<dbReference type="PANTHER" id="PTHR33194">
    <property type="entry name" value="ZINC KNUCKLE DOMAINCONTAINING PROTEIN"/>
    <property type="match status" value="1"/>
</dbReference>
<comment type="caution">
    <text evidence="2">The sequence shown here is derived from an EMBL/GenBank/DDBJ whole genome shotgun (WGS) entry which is preliminary data.</text>
</comment>